<dbReference type="InterPro" id="IPR036890">
    <property type="entry name" value="HATPase_C_sf"/>
</dbReference>
<gene>
    <name evidence="3" type="ORF">E7747_10385</name>
</gene>
<dbReference type="Pfam" id="PF06580">
    <property type="entry name" value="His_kinase"/>
    <property type="match status" value="1"/>
</dbReference>
<evidence type="ECO:0000313" key="3">
    <source>
        <dbReference type="EMBL" id="QCD42650.1"/>
    </source>
</evidence>
<reference evidence="4" key="1">
    <citation type="submission" date="2019-02" db="EMBL/GenBank/DDBJ databases">
        <title>Isolation and identification of novel species under the genus Muribaculum.</title>
        <authorList>
            <person name="Miyake S."/>
            <person name="Ding Y."/>
            <person name="Low A."/>
            <person name="Soh M."/>
            <person name="Seedorf H."/>
        </authorList>
    </citation>
    <scope>NUCLEOTIDE SEQUENCE [LARGE SCALE GENOMIC DNA]</scope>
    <source>
        <strain evidence="4">H5</strain>
    </source>
</reference>
<dbReference type="PANTHER" id="PTHR34220">
    <property type="entry name" value="SENSOR HISTIDINE KINASE YPDA"/>
    <property type="match status" value="1"/>
</dbReference>
<protein>
    <submittedName>
        <fullName evidence="3">Histidine kinase</fullName>
    </submittedName>
</protein>
<feature type="transmembrane region" description="Helical" evidence="1">
    <location>
        <begin position="125"/>
        <end position="146"/>
    </location>
</feature>
<evidence type="ECO:0000256" key="1">
    <source>
        <dbReference type="SAM" id="Phobius"/>
    </source>
</evidence>
<keyword evidence="3" id="KW-0418">Kinase</keyword>
<proteinExistence type="predicted"/>
<dbReference type="Gene3D" id="3.30.565.10">
    <property type="entry name" value="Histidine kinase-like ATPase, C-terminal domain"/>
    <property type="match status" value="1"/>
</dbReference>
<dbReference type="Proteomes" id="UP000297149">
    <property type="component" value="Chromosome"/>
</dbReference>
<dbReference type="RefSeq" id="WP_136415809.1">
    <property type="nucleotide sequence ID" value="NZ_CAXHQF010000013.1"/>
</dbReference>
<dbReference type="GO" id="GO:0016020">
    <property type="term" value="C:membrane"/>
    <property type="evidence" value="ECO:0007669"/>
    <property type="project" value="InterPro"/>
</dbReference>
<feature type="transmembrane region" description="Helical" evidence="1">
    <location>
        <begin position="73"/>
        <end position="95"/>
    </location>
</feature>
<dbReference type="GO" id="GO:0000155">
    <property type="term" value="F:phosphorelay sensor kinase activity"/>
    <property type="evidence" value="ECO:0007669"/>
    <property type="project" value="InterPro"/>
</dbReference>
<evidence type="ECO:0000259" key="2">
    <source>
        <dbReference type="Pfam" id="PF06580"/>
    </source>
</evidence>
<feature type="transmembrane region" description="Helical" evidence="1">
    <location>
        <begin position="42"/>
        <end position="61"/>
    </location>
</feature>
<keyword evidence="4" id="KW-1185">Reference proteome</keyword>
<accession>A0A4P7W560</accession>
<keyword evidence="1" id="KW-0472">Membrane</keyword>
<dbReference type="EMBL" id="CP039396">
    <property type="protein sequence ID" value="QCD42650.1"/>
    <property type="molecule type" value="Genomic_DNA"/>
</dbReference>
<dbReference type="PANTHER" id="PTHR34220:SF7">
    <property type="entry name" value="SENSOR HISTIDINE KINASE YPDA"/>
    <property type="match status" value="1"/>
</dbReference>
<keyword evidence="3" id="KW-0808">Transferase</keyword>
<name>A0A4P7W560_9BACT</name>
<keyword evidence="1" id="KW-0812">Transmembrane</keyword>
<dbReference type="InterPro" id="IPR050640">
    <property type="entry name" value="Bact_2-comp_sensor_kinase"/>
</dbReference>
<dbReference type="InterPro" id="IPR010559">
    <property type="entry name" value="Sig_transdc_His_kin_internal"/>
</dbReference>
<evidence type="ECO:0000313" key="4">
    <source>
        <dbReference type="Proteomes" id="UP000297149"/>
    </source>
</evidence>
<feature type="transmembrane region" description="Helical" evidence="1">
    <location>
        <begin position="12"/>
        <end position="30"/>
    </location>
</feature>
<dbReference type="AlphaFoldDB" id="A0A4P7W560"/>
<organism evidence="3 4">
    <name type="scientific">Duncaniella dubosii</name>
    <dbReference type="NCBI Taxonomy" id="2518971"/>
    <lineage>
        <taxon>Bacteria</taxon>
        <taxon>Pseudomonadati</taxon>
        <taxon>Bacteroidota</taxon>
        <taxon>Bacteroidia</taxon>
        <taxon>Bacteroidales</taxon>
        <taxon>Muribaculaceae</taxon>
        <taxon>Duncaniella</taxon>
    </lineage>
</organism>
<keyword evidence="1" id="KW-1133">Transmembrane helix</keyword>
<dbReference type="KEGG" id="ddb:E7747_10385"/>
<sequence>MKEILTRQRITTFLTHLLCIIILFILPEILSSLANPGRPIKMWMYTKTFVFIGVFYANYYCIIEQSFDKPRRFLRFFGYNFLLIIVALGLIYLIWRFKGHLGGRTPLRNHPSPTESMYFAKSIGMLSRDVVMLILVIGFATALRLGDKWLKLDRRRQDLVNMQREEELKNLKSQLNPHFLFNTLNSIYALIAISPTKAQEAVHELSRLLRYVLYDTSATVSLKQELAFIDNYVSLMKLRLSSAIRLNVTLDAGNNETLRVAPLLFITLIENVFKHGIHTPEIPLEISVTAHDNTIECRTSNGLLTSGSQTRLPSSTTEDECNSGGIGLSNLHRRLDLIYGRDAQLNITTTDKSYEVCLKIHIRPNL</sequence>
<feature type="domain" description="Signal transduction histidine kinase internal region" evidence="2">
    <location>
        <begin position="167"/>
        <end position="242"/>
    </location>
</feature>